<dbReference type="EMBL" id="JBKBDD010000003">
    <property type="protein sequence ID" value="MFN6543884.1"/>
    <property type="molecule type" value="Genomic_DNA"/>
</dbReference>
<evidence type="ECO:0000313" key="1">
    <source>
        <dbReference type="EMBL" id="MFN6543884.1"/>
    </source>
</evidence>
<proteinExistence type="predicted"/>
<gene>
    <name evidence="1" type="ORF">ACK4CT_11885</name>
</gene>
<protein>
    <submittedName>
        <fullName evidence="1">Uncharacterized protein</fullName>
    </submittedName>
</protein>
<dbReference type="Proteomes" id="UP001635816">
    <property type="component" value="Unassembled WGS sequence"/>
</dbReference>
<dbReference type="RefSeq" id="WP_409543276.1">
    <property type="nucleotide sequence ID" value="NZ_JBKBDD010000003.1"/>
</dbReference>
<organism evidence="1 2">
    <name type="scientific">Mycolicibacterium nivoides</name>
    <dbReference type="NCBI Taxonomy" id="2487344"/>
    <lineage>
        <taxon>Bacteria</taxon>
        <taxon>Bacillati</taxon>
        <taxon>Actinomycetota</taxon>
        <taxon>Actinomycetes</taxon>
        <taxon>Mycobacteriales</taxon>
        <taxon>Mycobacteriaceae</taxon>
        <taxon>Mycolicibacterium</taxon>
    </lineage>
</organism>
<comment type="caution">
    <text evidence="1">The sequence shown here is derived from an EMBL/GenBank/DDBJ whole genome shotgun (WGS) entry which is preliminary data.</text>
</comment>
<reference evidence="1 2" key="1">
    <citation type="submission" date="2024-12" db="EMBL/GenBank/DDBJ databases">
        <title>The coexistence of Mycolicibacterium septicum and Mycolicibacterium nivoides in clinical samples.</title>
        <authorList>
            <person name="Wang C."/>
            <person name="Feng Y."/>
            <person name="Zong Z."/>
        </authorList>
    </citation>
    <scope>NUCLEOTIDE SEQUENCE [LARGE SCALE GENOMIC DNA]</scope>
    <source>
        <strain evidence="1 2">120309</strain>
    </source>
</reference>
<sequence>MSDRRRTWETRLMRAASAGDPGPDMPVAERAAVEFLRPDAAELDVHTAAVWSELVAGSIPALATERTRYL</sequence>
<keyword evidence="2" id="KW-1185">Reference proteome</keyword>
<accession>A0ABW9L7G4</accession>
<name>A0ABW9L7G4_9MYCO</name>
<evidence type="ECO:0000313" key="2">
    <source>
        <dbReference type="Proteomes" id="UP001635816"/>
    </source>
</evidence>